<reference evidence="2" key="1">
    <citation type="submission" date="2022-04" db="EMBL/GenBank/DDBJ databases">
        <title>A functionally conserved STORR gene fusion in Papaver species that diverged 16.8 million years ago.</title>
        <authorList>
            <person name="Catania T."/>
        </authorList>
    </citation>
    <scope>NUCLEOTIDE SEQUENCE</scope>
    <source>
        <strain evidence="2">S-188037</strain>
    </source>
</reference>
<feature type="transmembrane region" description="Helical" evidence="1">
    <location>
        <begin position="50"/>
        <end position="74"/>
    </location>
</feature>
<organism evidence="2 3">
    <name type="scientific">Papaver atlanticum</name>
    <dbReference type="NCBI Taxonomy" id="357466"/>
    <lineage>
        <taxon>Eukaryota</taxon>
        <taxon>Viridiplantae</taxon>
        <taxon>Streptophyta</taxon>
        <taxon>Embryophyta</taxon>
        <taxon>Tracheophyta</taxon>
        <taxon>Spermatophyta</taxon>
        <taxon>Magnoliopsida</taxon>
        <taxon>Ranunculales</taxon>
        <taxon>Papaveraceae</taxon>
        <taxon>Papaveroideae</taxon>
        <taxon>Papaver</taxon>
    </lineage>
</organism>
<sequence>FLSIVDAFVLVARAHAVVLLNSANVVSVLEPNTYGSTAIKKSKLLLQEKIIINILVLLHLVSDGFVGIVCFAILYDMNIIVRGLMISLCVIALAVGNFLGLTAQNLIYYVIAGYDNQVVGKRASDDCV</sequence>
<dbReference type="AlphaFoldDB" id="A0AAD4TD03"/>
<keyword evidence="3" id="KW-1185">Reference proteome</keyword>
<dbReference type="EMBL" id="JAJJMB010003518">
    <property type="protein sequence ID" value="KAI3947281.1"/>
    <property type="molecule type" value="Genomic_DNA"/>
</dbReference>
<name>A0AAD4TD03_9MAGN</name>
<feature type="transmembrane region" description="Helical" evidence="1">
    <location>
        <begin position="80"/>
        <end position="101"/>
    </location>
</feature>
<keyword evidence="1" id="KW-1133">Transmembrane helix</keyword>
<accession>A0AAD4TD03</accession>
<evidence type="ECO:0000313" key="2">
    <source>
        <dbReference type="EMBL" id="KAI3947281.1"/>
    </source>
</evidence>
<gene>
    <name evidence="2" type="ORF">MKW98_030867</name>
</gene>
<keyword evidence="1" id="KW-0812">Transmembrane</keyword>
<evidence type="ECO:0000256" key="1">
    <source>
        <dbReference type="SAM" id="Phobius"/>
    </source>
</evidence>
<proteinExistence type="predicted"/>
<comment type="caution">
    <text evidence="2">The sequence shown here is derived from an EMBL/GenBank/DDBJ whole genome shotgun (WGS) entry which is preliminary data.</text>
</comment>
<protein>
    <submittedName>
        <fullName evidence="2">Uncharacterized protein</fullName>
    </submittedName>
</protein>
<feature type="non-terminal residue" evidence="2">
    <location>
        <position position="1"/>
    </location>
</feature>
<evidence type="ECO:0000313" key="3">
    <source>
        <dbReference type="Proteomes" id="UP001202328"/>
    </source>
</evidence>
<dbReference type="Proteomes" id="UP001202328">
    <property type="component" value="Unassembled WGS sequence"/>
</dbReference>
<keyword evidence="1" id="KW-0472">Membrane</keyword>